<evidence type="ECO:0000256" key="3">
    <source>
        <dbReference type="ARBA" id="ARBA00022692"/>
    </source>
</evidence>
<comment type="subcellular location">
    <subcellularLocation>
        <location evidence="1">Cell membrane</location>
        <topology evidence="1">Multi-pass membrane protein</topology>
    </subcellularLocation>
</comment>
<evidence type="ECO:0000256" key="6">
    <source>
        <dbReference type="SAM" id="Phobius"/>
    </source>
</evidence>
<feature type="transmembrane region" description="Helical" evidence="6">
    <location>
        <begin position="35"/>
        <end position="54"/>
    </location>
</feature>
<dbReference type="GO" id="GO:0005886">
    <property type="term" value="C:plasma membrane"/>
    <property type="evidence" value="ECO:0007669"/>
    <property type="project" value="UniProtKB-SubCell"/>
</dbReference>
<protein>
    <submittedName>
        <fullName evidence="7">ATP synthase protein I</fullName>
    </submittedName>
</protein>
<dbReference type="InterPro" id="IPR005598">
    <property type="entry name" value="ATP_synth_I"/>
</dbReference>
<keyword evidence="2" id="KW-1003">Cell membrane</keyword>
<dbReference type="STRING" id="1503961.SAMN05421736_11366"/>
<dbReference type="EMBL" id="FNPI01000013">
    <property type="protein sequence ID" value="SDZ45671.1"/>
    <property type="molecule type" value="Genomic_DNA"/>
</dbReference>
<evidence type="ECO:0000256" key="4">
    <source>
        <dbReference type="ARBA" id="ARBA00022989"/>
    </source>
</evidence>
<sequence length="123" mass="14229">MKDYTFLAKRYSIYTAAIIFFFLLLALLFEQTEFFIGFAFGAAISLLNLINTYFQVKRIGKAVESGKTKWSFGTVSRILTSVFAVFIALEYPQIFDLTGVIIGLMVTYVMILFEPIFHFKHWH</sequence>
<keyword evidence="8" id="KW-1185">Reference proteome</keyword>
<organism evidence="7 8">
    <name type="scientific">Evansella caseinilytica</name>
    <dbReference type="NCBI Taxonomy" id="1503961"/>
    <lineage>
        <taxon>Bacteria</taxon>
        <taxon>Bacillati</taxon>
        <taxon>Bacillota</taxon>
        <taxon>Bacilli</taxon>
        <taxon>Bacillales</taxon>
        <taxon>Bacillaceae</taxon>
        <taxon>Evansella</taxon>
    </lineage>
</organism>
<feature type="transmembrane region" description="Helical" evidence="6">
    <location>
        <begin position="97"/>
        <end position="117"/>
    </location>
</feature>
<name>A0A1H3T736_9BACI</name>
<keyword evidence="3 6" id="KW-0812">Transmembrane</keyword>
<proteinExistence type="predicted"/>
<dbReference type="Pfam" id="PF03899">
    <property type="entry name" value="ATP-synt_I"/>
    <property type="match status" value="1"/>
</dbReference>
<keyword evidence="5 6" id="KW-0472">Membrane</keyword>
<feature type="transmembrane region" description="Helical" evidence="6">
    <location>
        <begin position="74"/>
        <end position="91"/>
    </location>
</feature>
<evidence type="ECO:0000256" key="1">
    <source>
        <dbReference type="ARBA" id="ARBA00004651"/>
    </source>
</evidence>
<reference evidence="8" key="1">
    <citation type="submission" date="2016-10" db="EMBL/GenBank/DDBJ databases">
        <authorList>
            <person name="Varghese N."/>
            <person name="Submissions S."/>
        </authorList>
    </citation>
    <scope>NUCLEOTIDE SEQUENCE [LARGE SCALE GENOMIC DNA]</scope>
    <source>
        <strain evidence="8">SP</strain>
    </source>
</reference>
<dbReference type="AlphaFoldDB" id="A0A1H3T736"/>
<keyword evidence="4 6" id="KW-1133">Transmembrane helix</keyword>
<accession>A0A1H3T736</accession>
<evidence type="ECO:0000313" key="8">
    <source>
        <dbReference type="Proteomes" id="UP000198935"/>
    </source>
</evidence>
<gene>
    <name evidence="7" type="ORF">SAMN05421736_11366</name>
</gene>
<dbReference type="Proteomes" id="UP000198935">
    <property type="component" value="Unassembled WGS sequence"/>
</dbReference>
<evidence type="ECO:0000256" key="2">
    <source>
        <dbReference type="ARBA" id="ARBA00022475"/>
    </source>
</evidence>
<evidence type="ECO:0000256" key="5">
    <source>
        <dbReference type="ARBA" id="ARBA00023136"/>
    </source>
</evidence>
<evidence type="ECO:0000313" key="7">
    <source>
        <dbReference type="EMBL" id="SDZ45671.1"/>
    </source>
</evidence>
<feature type="transmembrane region" description="Helical" evidence="6">
    <location>
        <begin position="12"/>
        <end position="29"/>
    </location>
</feature>